<dbReference type="SMART" id="SM00382">
    <property type="entry name" value="AAA"/>
    <property type="match status" value="1"/>
</dbReference>
<dbReference type="InterPro" id="IPR027417">
    <property type="entry name" value="P-loop_NTPase"/>
</dbReference>
<dbReference type="CDD" id="cd19507">
    <property type="entry name" value="RecA-like_Ycf46-like"/>
    <property type="match status" value="1"/>
</dbReference>
<dbReference type="SUPFAM" id="SSF52540">
    <property type="entry name" value="P-loop containing nucleoside triphosphate hydrolases"/>
    <property type="match status" value="1"/>
</dbReference>
<dbReference type="InterPro" id="IPR003593">
    <property type="entry name" value="AAA+_ATPase"/>
</dbReference>
<dbReference type="EMBL" id="LGKN01000004">
    <property type="protein sequence ID" value="KPL88402.1"/>
    <property type="molecule type" value="Genomic_DNA"/>
</dbReference>
<evidence type="ECO:0000256" key="2">
    <source>
        <dbReference type="ARBA" id="ARBA00022840"/>
    </source>
</evidence>
<organism evidence="6 7">
    <name type="scientific">Ardenticatena maritima</name>
    <dbReference type="NCBI Taxonomy" id="872965"/>
    <lineage>
        <taxon>Bacteria</taxon>
        <taxon>Bacillati</taxon>
        <taxon>Chloroflexota</taxon>
        <taxon>Ardenticatenia</taxon>
        <taxon>Ardenticatenales</taxon>
        <taxon>Ardenticatenaceae</taxon>
        <taxon>Ardenticatena</taxon>
    </lineage>
</organism>
<evidence type="ECO:0000313" key="7">
    <source>
        <dbReference type="Proteomes" id="UP000050502"/>
    </source>
</evidence>
<comment type="caution">
    <text evidence="6">The sequence shown here is derived from an EMBL/GenBank/DDBJ whole genome shotgun (WGS) entry which is preliminary data.</text>
</comment>
<feature type="domain" description="AAA+ ATPase" evidence="5">
    <location>
        <begin position="269"/>
        <end position="405"/>
    </location>
</feature>
<evidence type="ECO:0000256" key="4">
    <source>
        <dbReference type="ARBA" id="ARBA00040480"/>
    </source>
</evidence>
<dbReference type="InterPro" id="IPR041569">
    <property type="entry name" value="AAA_lid_3"/>
</dbReference>
<dbReference type="InterPro" id="IPR003959">
    <property type="entry name" value="ATPase_AAA_core"/>
</dbReference>
<evidence type="ECO:0000256" key="1">
    <source>
        <dbReference type="ARBA" id="ARBA00022741"/>
    </source>
</evidence>
<proteinExistence type="inferred from homology"/>
<dbReference type="RefSeq" id="WP_060687358.1">
    <property type="nucleotide sequence ID" value="NZ_LGKN01000004.1"/>
</dbReference>
<dbReference type="Gene3D" id="3.40.50.300">
    <property type="entry name" value="P-loop containing nucleotide triphosphate hydrolases"/>
    <property type="match status" value="1"/>
</dbReference>
<dbReference type="InterPro" id="IPR052381">
    <property type="entry name" value="AAA_domain_protein"/>
</dbReference>
<name>A0A0N8GS61_9CHLR</name>
<accession>A0A0N8GS61</accession>
<dbReference type="PANTHER" id="PTHR42960">
    <property type="entry name" value="YCF46 PROTEIN"/>
    <property type="match status" value="1"/>
</dbReference>
<evidence type="ECO:0000256" key="3">
    <source>
        <dbReference type="ARBA" id="ARBA00038088"/>
    </source>
</evidence>
<dbReference type="Pfam" id="PF17862">
    <property type="entry name" value="AAA_lid_3"/>
    <property type="match status" value="1"/>
</dbReference>
<dbReference type="Proteomes" id="UP000050502">
    <property type="component" value="Unassembled WGS sequence"/>
</dbReference>
<dbReference type="PANTHER" id="PTHR42960:SF1">
    <property type="entry name" value="YCF46 PROTEIN"/>
    <property type="match status" value="1"/>
</dbReference>
<sequence>MHAELETLIRAKYPILYIWATEERRVEDVLRDIAARRHKHLYGWSITEGVFDLSTVKPVPVAPRVREPLQVLDYVDSSDDAAIFVLKDFHPFIDSQRFPLETAATVRRLRDIATTLKESRKTLILLSPVVVLPPELEKDITLLDFSLPTLDDLAAALDRVLRSARQQGSRLRALHLSDEEREAILRASSGLTCTEAENVFAKSLVLTGTIDIDIISREKQHIIRKSRVLEYFEPNADFSQVGGMGELKEWLRKRAHAFSERARAFGLPEPRGLLLLGVQGSGKSLMAKAIASQWHLPLLRLDMGRIFGELVGASEHNIRHALRVAESIAPCVLWLDELEKGLAGAHGGRSDAGTAARVFATFLTWMQEKEAPVFVVATSNDIRQLPPETLRKGRFDEIFFVDLPTEEERAEIWAIHLRKRNRNPDDFDIERLAADSADFSGAEIEQVVISALYDAFDDGRDLQMHDLLRNLTNTVPLAHSMRDEISRLREWARTNARPASSCGWLQPWELVSES</sequence>
<dbReference type="GO" id="GO:0005524">
    <property type="term" value="F:ATP binding"/>
    <property type="evidence" value="ECO:0007669"/>
    <property type="project" value="UniProtKB-KW"/>
</dbReference>
<gene>
    <name evidence="6" type="ORF">SE16_06210</name>
</gene>
<evidence type="ECO:0000313" key="6">
    <source>
        <dbReference type="EMBL" id="KPL88402.1"/>
    </source>
</evidence>
<protein>
    <recommendedName>
        <fullName evidence="4">Uncharacterized AAA domain-containing protein ycf46</fullName>
    </recommendedName>
</protein>
<dbReference type="PATRIC" id="fig|872965.6.peg.1277"/>
<dbReference type="Pfam" id="PF00004">
    <property type="entry name" value="AAA"/>
    <property type="match status" value="1"/>
</dbReference>
<keyword evidence="1" id="KW-0547">Nucleotide-binding</keyword>
<dbReference type="GO" id="GO:0016887">
    <property type="term" value="F:ATP hydrolysis activity"/>
    <property type="evidence" value="ECO:0007669"/>
    <property type="project" value="InterPro"/>
</dbReference>
<reference evidence="6 7" key="1">
    <citation type="submission" date="2015-07" db="EMBL/GenBank/DDBJ databases">
        <title>Whole genome sequence of Ardenticatena maritima DSM 23922.</title>
        <authorList>
            <person name="Hemp J."/>
            <person name="Ward L.M."/>
            <person name="Pace L.A."/>
            <person name="Fischer W.W."/>
        </authorList>
    </citation>
    <scope>NUCLEOTIDE SEQUENCE [LARGE SCALE GENOMIC DNA]</scope>
    <source>
        <strain evidence="6 7">110S</strain>
    </source>
</reference>
<dbReference type="Gene3D" id="1.10.8.60">
    <property type="match status" value="1"/>
</dbReference>
<evidence type="ECO:0000259" key="5">
    <source>
        <dbReference type="SMART" id="SM00382"/>
    </source>
</evidence>
<comment type="similarity">
    <text evidence="3">Belongs to the AAA ATPase family. Highly divergent.</text>
</comment>
<keyword evidence="2" id="KW-0067">ATP-binding</keyword>
<dbReference type="AlphaFoldDB" id="A0A0N8GS61"/>